<dbReference type="InterPro" id="IPR002575">
    <property type="entry name" value="Aminoglycoside_PTrfase"/>
</dbReference>
<reference evidence="2 3" key="1">
    <citation type="submission" date="2023-07" db="EMBL/GenBank/DDBJ databases">
        <title>Sequencing the genomes of 1000 actinobacteria strains.</title>
        <authorList>
            <person name="Klenk H.-P."/>
        </authorList>
    </citation>
    <scope>NUCLEOTIDE SEQUENCE [LARGE SCALE GENOMIC DNA]</scope>
    <source>
        <strain evidence="2 3">DSM 44109</strain>
    </source>
</reference>
<dbReference type="RefSeq" id="WP_306861108.1">
    <property type="nucleotide sequence ID" value="NZ_JAUSRB010000002.1"/>
</dbReference>
<evidence type="ECO:0000259" key="1">
    <source>
        <dbReference type="Pfam" id="PF01636"/>
    </source>
</evidence>
<dbReference type="SUPFAM" id="SSF56112">
    <property type="entry name" value="Protein kinase-like (PK-like)"/>
    <property type="match status" value="1"/>
</dbReference>
<name>A0ABT9R3N3_9ACTN</name>
<protein>
    <recommendedName>
        <fullName evidence="1">Aminoglycoside phosphotransferase domain-containing protein</fullName>
    </recommendedName>
</protein>
<dbReference type="Pfam" id="PF01636">
    <property type="entry name" value="APH"/>
    <property type="match status" value="1"/>
</dbReference>
<organism evidence="2 3">
    <name type="scientific">Streptosporangium brasiliense</name>
    <dbReference type="NCBI Taxonomy" id="47480"/>
    <lineage>
        <taxon>Bacteria</taxon>
        <taxon>Bacillati</taxon>
        <taxon>Actinomycetota</taxon>
        <taxon>Actinomycetes</taxon>
        <taxon>Streptosporangiales</taxon>
        <taxon>Streptosporangiaceae</taxon>
        <taxon>Streptosporangium</taxon>
    </lineage>
</organism>
<feature type="domain" description="Aminoglycoside phosphotransferase" evidence="1">
    <location>
        <begin position="65"/>
        <end position="276"/>
    </location>
</feature>
<gene>
    <name evidence="2" type="ORF">J2S55_003113</name>
</gene>
<accession>A0ABT9R3N3</accession>
<comment type="caution">
    <text evidence="2">The sequence shown here is derived from an EMBL/GenBank/DDBJ whole genome shotgun (WGS) entry which is preliminary data.</text>
</comment>
<dbReference type="Proteomes" id="UP001230426">
    <property type="component" value="Unassembled WGS sequence"/>
</dbReference>
<dbReference type="EMBL" id="JAUSRB010000002">
    <property type="protein sequence ID" value="MDP9863847.1"/>
    <property type="molecule type" value="Genomic_DNA"/>
</dbReference>
<proteinExistence type="predicted"/>
<sequence>MRHSPEDLLRARTLGFLIPRPGARPSPRAEDEELVSSESVGRILRAVGHRVHEVISVTRCVSRRRVVLVRLVDGSFVLLKWPDEDIDVENNYEIAMLGLLDGVALPPEIRAAIPRILAVDPETRVVVVDAIPPCLSLHDLLKNERLVPEPHLRALARILAALHGVPVEGIRDRHPDRMLGPPVPRDTLVSTREYANGCGLDFDDYLRSMQELEPRFRELHERWAPDSLIHFDLGGDNVLFPVAPPAGALPVRLIDWELAGFGDPMYDVGFLVGQLFLGEMRRVRSAVGATDWMSQLQANAHNFMNAYSEARPVSEEDTRRLVQYAGIALLVHSTVRLQQIGALGRIGHLCLHFGKRFVQRPDIVSTLLLGGHRREGRAG</sequence>
<dbReference type="Gene3D" id="3.90.1200.10">
    <property type="match status" value="1"/>
</dbReference>
<dbReference type="InterPro" id="IPR011009">
    <property type="entry name" value="Kinase-like_dom_sf"/>
</dbReference>
<evidence type="ECO:0000313" key="3">
    <source>
        <dbReference type="Proteomes" id="UP001230426"/>
    </source>
</evidence>
<keyword evidence="3" id="KW-1185">Reference proteome</keyword>
<evidence type="ECO:0000313" key="2">
    <source>
        <dbReference type="EMBL" id="MDP9863847.1"/>
    </source>
</evidence>